<dbReference type="Pfam" id="PF00488">
    <property type="entry name" value="MutS_V"/>
    <property type="match status" value="1"/>
</dbReference>
<reference evidence="13 14" key="1">
    <citation type="journal article" date="2015" name="Genome Announc.">
        <title>Expanding the biotechnology potential of lactobacilli through comparative genomics of 213 strains and associated genera.</title>
        <authorList>
            <person name="Sun Z."/>
            <person name="Harris H.M."/>
            <person name="McCann A."/>
            <person name="Guo C."/>
            <person name="Argimon S."/>
            <person name="Zhang W."/>
            <person name="Yang X."/>
            <person name="Jeffery I.B."/>
            <person name="Cooney J.C."/>
            <person name="Kagawa T.F."/>
            <person name="Liu W."/>
            <person name="Song Y."/>
            <person name="Salvetti E."/>
            <person name="Wrobel A."/>
            <person name="Rasinkangas P."/>
            <person name="Parkhill J."/>
            <person name="Rea M.C."/>
            <person name="O'Sullivan O."/>
            <person name="Ritari J."/>
            <person name="Douillard F.P."/>
            <person name="Paul Ross R."/>
            <person name="Yang R."/>
            <person name="Briner A.E."/>
            <person name="Felis G.E."/>
            <person name="de Vos W.M."/>
            <person name="Barrangou R."/>
            <person name="Klaenhammer T.R."/>
            <person name="Caufield P.W."/>
            <person name="Cui Y."/>
            <person name="Zhang H."/>
            <person name="O'Toole P.W."/>
        </authorList>
    </citation>
    <scope>NUCLEOTIDE SEQUENCE [LARGE SCALE GENOMIC DNA]</scope>
    <source>
        <strain evidence="13 14">DSM 18793</strain>
    </source>
</reference>
<dbReference type="RefSeq" id="WP_056995419.1">
    <property type="nucleotide sequence ID" value="NZ_AZGC01000020.1"/>
</dbReference>
<dbReference type="GO" id="GO:0045910">
    <property type="term" value="P:negative regulation of DNA recombination"/>
    <property type="evidence" value="ECO:0007669"/>
    <property type="project" value="InterPro"/>
</dbReference>
<feature type="domain" description="Smr" evidence="12">
    <location>
        <begin position="717"/>
        <end position="791"/>
    </location>
</feature>
<keyword evidence="3 9" id="KW-0547">Nucleotide-binding</keyword>
<evidence type="ECO:0000256" key="9">
    <source>
        <dbReference type="HAMAP-Rule" id="MF_00092"/>
    </source>
</evidence>
<keyword evidence="6 9" id="KW-0067">ATP-binding</keyword>
<dbReference type="NCBIfam" id="TIGR01069">
    <property type="entry name" value="mutS2"/>
    <property type="match status" value="1"/>
</dbReference>
<name>A0A0R1UPY3_9LACO</name>
<dbReference type="GO" id="GO:0140664">
    <property type="term" value="F:ATP-dependent DNA damage sensor activity"/>
    <property type="evidence" value="ECO:0007669"/>
    <property type="project" value="InterPro"/>
</dbReference>
<keyword evidence="8 9" id="KW-0238">DNA-binding</keyword>
<dbReference type="AlphaFoldDB" id="A0A0R1UPY3"/>
<dbReference type="InterPro" id="IPR005747">
    <property type="entry name" value="MutS2"/>
</dbReference>
<dbReference type="SUPFAM" id="SSF48334">
    <property type="entry name" value="DNA repair protein MutS, domain III"/>
    <property type="match status" value="1"/>
</dbReference>
<dbReference type="SMART" id="SM00534">
    <property type="entry name" value="MUTSac"/>
    <property type="match status" value="1"/>
</dbReference>
<proteinExistence type="inferred from homology"/>
<dbReference type="PROSITE" id="PS00486">
    <property type="entry name" value="DNA_MISMATCH_REPAIR_2"/>
    <property type="match status" value="1"/>
</dbReference>
<dbReference type="EC" id="3.6.4.-" evidence="9"/>
<dbReference type="PATRIC" id="fig|1423742.4.peg.845"/>
<dbReference type="InterPro" id="IPR045076">
    <property type="entry name" value="MutS"/>
</dbReference>
<dbReference type="SUPFAM" id="SSF52540">
    <property type="entry name" value="P-loop containing nucleoside triphosphate hydrolases"/>
    <property type="match status" value="1"/>
</dbReference>
<keyword evidence="1 9" id="KW-0540">Nuclease</keyword>
<dbReference type="InterPro" id="IPR036187">
    <property type="entry name" value="DNA_mismatch_repair_MutS_sf"/>
</dbReference>
<evidence type="ECO:0000256" key="5">
    <source>
        <dbReference type="ARBA" id="ARBA00022801"/>
    </source>
</evidence>
<dbReference type="InterPro" id="IPR002625">
    <property type="entry name" value="Smr_dom"/>
</dbReference>
<dbReference type="GO" id="GO:0016887">
    <property type="term" value="F:ATP hydrolysis activity"/>
    <property type="evidence" value="ECO:0007669"/>
    <property type="project" value="InterPro"/>
</dbReference>
<dbReference type="EC" id="3.1.-.-" evidence="9"/>
<dbReference type="Pfam" id="PF01713">
    <property type="entry name" value="Smr"/>
    <property type="match status" value="1"/>
</dbReference>
<evidence type="ECO:0000256" key="11">
    <source>
        <dbReference type="SAM" id="MobiDB-lite"/>
    </source>
</evidence>
<accession>A0A0R1UPY3</accession>
<dbReference type="Pfam" id="PF20297">
    <property type="entry name" value="MSSS"/>
    <property type="match status" value="1"/>
</dbReference>
<dbReference type="GO" id="GO:0006298">
    <property type="term" value="P:mismatch repair"/>
    <property type="evidence" value="ECO:0007669"/>
    <property type="project" value="InterPro"/>
</dbReference>
<dbReference type="SUPFAM" id="SSF160443">
    <property type="entry name" value="SMR domain-like"/>
    <property type="match status" value="1"/>
</dbReference>
<dbReference type="STRING" id="417373.GCA_001570685_00949"/>
<dbReference type="PROSITE" id="PS50828">
    <property type="entry name" value="SMR"/>
    <property type="match status" value="1"/>
</dbReference>
<evidence type="ECO:0000256" key="7">
    <source>
        <dbReference type="ARBA" id="ARBA00022884"/>
    </source>
</evidence>
<dbReference type="InterPro" id="IPR000432">
    <property type="entry name" value="DNA_mismatch_repair_MutS_C"/>
</dbReference>
<evidence type="ECO:0000256" key="3">
    <source>
        <dbReference type="ARBA" id="ARBA00022741"/>
    </source>
</evidence>
<feature type="region of interest" description="Disordered" evidence="11">
    <location>
        <begin position="688"/>
        <end position="711"/>
    </location>
</feature>
<evidence type="ECO:0000256" key="8">
    <source>
        <dbReference type="ARBA" id="ARBA00023125"/>
    </source>
</evidence>
<feature type="coiled-coil region" evidence="10">
    <location>
        <begin position="515"/>
        <end position="622"/>
    </location>
</feature>
<dbReference type="InterPro" id="IPR046893">
    <property type="entry name" value="MSSS"/>
</dbReference>
<dbReference type="GO" id="GO:0005524">
    <property type="term" value="F:ATP binding"/>
    <property type="evidence" value="ECO:0007669"/>
    <property type="project" value="UniProtKB-UniRule"/>
</dbReference>
<feature type="binding site" evidence="9">
    <location>
        <begin position="334"/>
        <end position="341"/>
    </location>
    <ligand>
        <name>ATP</name>
        <dbReference type="ChEBI" id="CHEBI:30616"/>
    </ligand>
</feature>
<gene>
    <name evidence="9" type="primary">mutS2</name>
    <name evidence="9" type="synonym">rqcU</name>
    <name evidence="13" type="ORF">FC21_GL000811</name>
</gene>
<dbReference type="InterPro" id="IPR007696">
    <property type="entry name" value="DNA_mismatch_repair_MutS_core"/>
</dbReference>
<dbReference type="Gene3D" id="3.40.50.300">
    <property type="entry name" value="P-loop containing nucleotide triphosphate hydrolases"/>
    <property type="match status" value="1"/>
</dbReference>
<evidence type="ECO:0000256" key="2">
    <source>
        <dbReference type="ARBA" id="ARBA00022730"/>
    </source>
</evidence>
<evidence type="ECO:0000313" key="13">
    <source>
        <dbReference type="EMBL" id="KRL95223.1"/>
    </source>
</evidence>
<dbReference type="PIRSF" id="PIRSF005814">
    <property type="entry name" value="MutS_YshD"/>
    <property type="match status" value="1"/>
</dbReference>
<evidence type="ECO:0000259" key="12">
    <source>
        <dbReference type="PROSITE" id="PS50828"/>
    </source>
</evidence>
<keyword evidence="7 9" id="KW-0694">RNA-binding</keyword>
<evidence type="ECO:0000256" key="6">
    <source>
        <dbReference type="ARBA" id="ARBA00022840"/>
    </source>
</evidence>
<keyword evidence="4 9" id="KW-0255">Endonuclease</keyword>
<comment type="caution">
    <text evidence="13">The sequence shown here is derived from an EMBL/GenBank/DDBJ whole genome shotgun (WGS) entry which is preliminary data.</text>
</comment>
<evidence type="ECO:0000256" key="10">
    <source>
        <dbReference type="SAM" id="Coils"/>
    </source>
</evidence>
<dbReference type="SMART" id="SM00463">
    <property type="entry name" value="SMR"/>
    <property type="match status" value="1"/>
</dbReference>
<organism evidence="13 14">
    <name type="scientific">Limosilactobacillus equigenerosi DSM 18793 = JCM 14505</name>
    <dbReference type="NCBI Taxonomy" id="1423742"/>
    <lineage>
        <taxon>Bacteria</taxon>
        <taxon>Bacillati</taxon>
        <taxon>Bacillota</taxon>
        <taxon>Bacilli</taxon>
        <taxon>Lactobacillales</taxon>
        <taxon>Lactobacillaceae</taxon>
        <taxon>Limosilactobacillus</taxon>
    </lineage>
</organism>
<dbReference type="EMBL" id="AZGC01000020">
    <property type="protein sequence ID" value="KRL95223.1"/>
    <property type="molecule type" value="Genomic_DNA"/>
</dbReference>
<evidence type="ECO:0000256" key="4">
    <source>
        <dbReference type="ARBA" id="ARBA00022759"/>
    </source>
</evidence>
<keyword evidence="14" id="KW-1185">Reference proteome</keyword>
<dbReference type="PANTHER" id="PTHR48466">
    <property type="entry name" value="OS10G0509000 PROTEIN-RELATED"/>
    <property type="match status" value="1"/>
</dbReference>
<dbReference type="FunFam" id="3.40.50.300:FF:000830">
    <property type="entry name" value="Endonuclease MutS2"/>
    <property type="match status" value="1"/>
</dbReference>
<dbReference type="GO" id="GO:0072344">
    <property type="term" value="P:rescue of stalled ribosome"/>
    <property type="evidence" value="ECO:0007669"/>
    <property type="project" value="UniProtKB-UniRule"/>
</dbReference>
<dbReference type="SMART" id="SM00533">
    <property type="entry name" value="MUTSd"/>
    <property type="match status" value="1"/>
</dbReference>
<comment type="function">
    <text evidence="9">Endonuclease that is involved in the suppression of homologous recombination and thus may have a key role in the control of bacterial genetic diversity.</text>
</comment>
<dbReference type="GO" id="GO:0019843">
    <property type="term" value="F:rRNA binding"/>
    <property type="evidence" value="ECO:0007669"/>
    <property type="project" value="UniProtKB-UniRule"/>
</dbReference>
<dbReference type="Gene3D" id="3.30.1370.110">
    <property type="match status" value="1"/>
</dbReference>
<keyword evidence="5 9" id="KW-0378">Hydrolase</keyword>
<dbReference type="OrthoDB" id="9808166at2"/>
<dbReference type="GO" id="GO:0043023">
    <property type="term" value="F:ribosomal large subunit binding"/>
    <property type="evidence" value="ECO:0007669"/>
    <property type="project" value="UniProtKB-UniRule"/>
</dbReference>
<dbReference type="Proteomes" id="UP000051084">
    <property type="component" value="Unassembled WGS sequence"/>
</dbReference>
<comment type="function">
    <text evidence="9">Acts as a ribosome collision sensor, splitting the ribosome into its 2 subunits. Detects stalled/collided 70S ribosomes which it binds and splits by an ATP-hydrolysis driven conformational change. Acts upstream of the ribosome quality control system (RQC), a ribosome-associated complex that mediates the extraction of incompletely synthesized nascent chains from stalled ribosomes and their subsequent degradation. Probably generates substrates for RQC.</text>
</comment>
<dbReference type="PANTHER" id="PTHR48466:SF2">
    <property type="entry name" value="OS10G0509000 PROTEIN"/>
    <property type="match status" value="1"/>
</dbReference>
<dbReference type="GO" id="GO:0030983">
    <property type="term" value="F:mismatched DNA binding"/>
    <property type="evidence" value="ECO:0007669"/>
    <property type="project" value="InterPro"/>
</dbReference>
<comment type="subunit">
    <text evidence="9">Homodimer. Binds to stalled ribosomes, contacting rRNA.</text>
</comment>
<keyword evidence="2 9" id="KW-0699">rRNA-binding</keyword>
<dbReference type="CDD" id="cd03280">
    <property type="entry name" value="ABC_MutS2"/>
    <property type="match status" value="1"/>
</dbReference>
<keyword evidence="10" id="KW-0175">Coiled coil</keyword>
<comment type="similarity">
    <text evidence="9">Belongs to the DNA mismatch repair MutS family. MutS2 subfamily.</text>
</comment>
<evidence type="ECO:0000313" key="14">
    <source>
        <dbReference type="Proteomes" id="UP000051084"/>
    </source>
</evidence>
<dbReference type="InterPro" id="IPR036063">
    <property type="entry name" value="Smr_dom_sf"/>
</dbReference>
<evidence type="ECO:0000256" key="1">
    <source>
        <dbReference type="ARBA" id="ARBA00022722"/>
    </source>
</evidence>
<protein>
    <recommendedName>
        <fullName evidence="9">Endonuclease MutS2</fullName>
        <ecNumber evidence="9">3.1.-.-</ecNumber>
    </recommendedName>
    <alternativeName>
        <fullName evidence="9">Ribosome-associated protein quality control-upstream factor</fullName>
        <shortName evidence="9">RQC-upstream factor</shortName>
        <shortName evidence="9">RqcU</shortName>
        <ecNumber evidence="9">3.6.4.-</ecNumber>
    </alternativeName>
</protein>
<sequence>MNEKILETLEYDAVKGQILPYLVSAAGQRELRNLTPQTNRTTIELWLTETNDGADLLRLNHDLPIPTLADITPQLKRLRIDANLNGTELAQIMQVLRTSLRMQNFFAHLAENQVTLRQLPSLVDQLVTLPEITQRLVRSLELDGRVKDEASTKLHGLRQLMAKTEVEIRHALENYTRGKNAKKLSEPIITLRNERYVIPVLAQYRKQFGGVVHDQSATGQTLYIEPGNVVELNNRLRQAQIEEKQEIQRVLTELSDLIRPYQHELGQNAQVLGHLDLVNAKAKYAHALHATRPSVNDDLQVNLRQARHPLIDQHVVVPNDLTLGLDYQALVITGPNTGGKTITLKTLGLLQLMAQSGMYVPVAENSTVAVFDNIFADIGDEQSLEQNLSTFSGHMANVKHILEQMTDRSLVLLDELGAGTDPKEGAALAMAILDQMGTIGARVMVTTHYPELKVYGFDRQQTMNASMEFDQASLRPTYRLLVGIPGQSNGVAIASRLGLDAAIIQTAQSLVSDESQELNAMIGDLVEQRKQAREENERLQALVKDATTKEAELAQKLERFNEQREQLYEQARSKANHEVAKAKKQADKIIHHLHQLQVQQGAQVKEHELINAKGQLNALHQEANPRLKHNAVLKRAKAKHQLKPGDDVRVKSYGQIGTLVKARGHHQWEVQMGMLKMAIDEADLEQVTQQEKRASQPKAPRKRPVRTIQTRQTSARLDLRGKRYEAAMSELDQFIDHALLNNLTSVTIVHGKGTGALRKGTQEYLRSNRRVKSFEFATPSNGGDGATIVFF</sequence>
<dbReference type="HAMAP" id="MF_00092">
    <property type="entry name" value="MutS2"/>
    <property type="match status" value="1"/>
</dbReference>
<dbReference type="GO" id="GO:0004519">
    <property type="term" value="F:endonuclease activity"/>
    <property type="evidence" value="ECO:0007669"/>
    <property type="project" value="UniProtKB-UniRule"/>
</dbReference>
<dbReference type="InterPro" id="IPR027417">
    <property type="entry name" value="P-loop_NTPase"/>
</dbReference>